<dbReference type="CDD" id="cd16913">
    <property type="entry name" value="YkuD_like"/>
    <property type="match status" value="1"/>
</dbReference>
<evidence type="ECO:0000256" key="4">
    <source>
        <dbReference type="ARBA" id="ARBA00022984"/>
    </source>
</evidence>
<accession>A0ABY4ELN3</accession>
<dbReference type="InterPro" id="IPR002477">
    <property type="entry name" value="Peptidoglycan-bd-like"/>
</dbReference>
<keyword evidence="10" id="KW-1185">Reference proteome</keyword>
<dbReference type="Gene3D" id="2.40.440.10">
    <property type="entry name" value="L,D-transpeptidase catalytic domain-like"/>
    <property type="match status" value="1"/>
</dbReference>
<dbReference type="InterPro" id="IPR005490">
    <property type="entry name" value="LD_TPept_cat_dom"/>
</dbReference>
<evidence type="ECO:0000256" key="5">
    <source>
        <dbReference type="ARBA" id="ARBA00023316"/>
    </source>
</evidence>
<dbReference type="Proteomes" id="UP000831787">
    <property type="component" value="Chromosome"/>
</dbReference>
<evidence type="ECO:0000313" key="10">
    <source>
        <dbReference type="Proteomes" id="UP000831787"/>
    </source>
</evidence>
<dbReference type="Gene3D" id="1.10.101.10">
    <property type="entry name" value="PGBD-like superfamily/PGBD"/>
    <property type="match status" value="1"/>
</dbReference>
<dbReference type="InterPro" id="IPR038063">
    <property type="entry name" value="Transpep_catalytic_dom"/>
</dbReference>
<keyword evidence="7" id="KW-0732">Signal</keyword>
<feature type="signal peptide" evidence="7">
    <location>
        <begin position="1"/>
        <end position="28"/>
    </location>
</feature>
<evidence type="ECO:0000313" key="9">
    <source>
        <dbReference type="EMBL" id="UOQ44922.1"/>
    </source>
</evidence>
<reference evidence="9 10" key="1">
    <citation type="submission" date="2022-04" db="EMBL/GenBank/DDBJ databases">
        <title>Halobacillus sp. isolated from saltern.</title>
        <authorList>
            <person name="Won M."/>
            <person name="Lee C.-M."/>
            <person name="Woen H.-Y."/>
            <person name="Kwon S.-W."/>
        </authorList>
    </citation>
    <scope>NUCLEOTIDE SEQUENCE [LARGE SCALE GENOMIC DNA]</scope>
    <source>
        <strain evidence="9 10">SSBR10-3</strain>
    </source>
</reference>
<evidence type="ECO:0000259" key="8">
    <source>
        <dbReference type="PROSITE" id="PS52029"/>
    </source>
</evidence>
<dbReference type="PANTHER" id="PTHR30582:SF4">
    <property type="entry name" value="L,D-TRANSPEPTIDASE YQJB-RELATED"/>
    <property type="match status" value="1"/>
</dbReference>
<evidence type="ECO:0000256" key="7">
    <source>
        <dbReference type="SAM" id="SignalP"/>
    </source>
</evidence>
<dbReference type="InterPro" id="IPR050979">
    <property type="entry name" value="LD-transpeptidase"/>
</dbReference>
<dbReference type="InterPro" id="IPR036366">
    <property type="entry name" value="PGBDSf"/>
</dbReference>
<organism evidence="9 10">
    <name type="scientific">Halobacillus salinarum</name>
    <dbReference type="NCBI Taxonomy" id="2932257"/>
    <lineage>
        <taxon>Bacteria</taxon>
        <taxon>Bacillati</taxon>
        <taxon>Bacillota</taxon>
        <taxon>Bacilli</taxon>
        <taxon>Bacillales</taxon>
        <taxon>Bacillaceae</taxon>
        <taxon>Halobacillus</taxon>
    </lineage>
</organism>
<dbReference type="RefSeq" id="WP_244711253.1">
    <property type="nucleotide sequence ID" value="NZ_CP095073.1"/>
</dbReference>
<keyword evidence="4 6" id="KW-0573">Peptidoglycan synthesis</keyword>
<evidence type="ECO:0000256" key="3">
    <source>
        <dbReference type="ARBA" id="ARBA00022960"/>
    </source>
</evidence>
<evidence type="ECO:0000256" key="2">
    <source>
        <dbReference type="ARBA" id="ARBA00022679"/>
    </source>
</evidence>
<feature type="domain" description="L,D-TPase catalytic" evidence="8">
    <location>
        <begin position="32"/>
        <end position="160"/>
    </location>
</feature>
<proteinExistence type="predicted"/>
<protein>
    <submittedName>
        <fullName evidence="9">L,D-transpeptidase family protein</fullName>
    </submittedName>
</protein>
<dbReference type="Pfam" id="PF01471">
    <property type="entry name" value="PG_binding_1"/>
    <property type="match status" value="1"/>
</dbReference>
<keyword evidence="3 6" id="KW-0133">Cell shape</keyword>
<evidence type="ECO:0000256" key="1">
    <source>
        <dbReference type="ARBA" id="ARBA00004752"/>
    </source>
</evidence>
<dbReference type="Pfam" id="PF03734">
    <property type="entry name" value="YkuD"/>
    <property type="match status" value="1"/>
</dbReference>
<feature type="active site" description="Nucleophile" evidence="6">
    <location>
        <position position="136"/>
    </location>
</feature>
<name>A0ABY4ELN3_9BACI</name>
<keyword evidence="5 6" id="KW-0961">Cell wall biogenesis/degradation</keyword>
<dbReference type="InterPro" id="IPR036365">
    <property type="entry name" value="PGBD-like_sf"/>
</dbReference>
<keyword evidence="2" id="KW-0808">Transferase</keyword>
<dbReference type="PANTHER" id="PTHR30582">
    <property type="entry name" value="L,D-TRANSPEPTIDASE"/>
    <property type="match status" value="1"/>
</dbReference>
<dbReference type="SUPFAM" id="SSF141523">
    <property type="entry name" value="L,D-transpeptidase catalytic domain-like"/>
    <property type="match status" value="1"/>
</dbReference>
<sequence length="250" mass="27200">MSYRLKSIVVFIGILGLSLGMITSTAEAAQNEVIIINKSKNQLAFYENGKLEKVFPVATGRTKNLTPEGKFSLVNKVKNRPWYKGNIPGGVPGNPLGPRWLGIKVPGDWGHTSGNVYGVHGTNHPSSIGTFASSGCIRMYNKDVIWLYERADKNIPIYITSSTSSFPALAQKYGVGKVETAVTGQDQFSDTLYYGSKGKSVKILQRKLHITADGLFGPNTLSAVKKFQKSKHLVIDGIVGPHTRAALFSK</sequence>
<dbReference type="EMBL" id="CP095073">
    <property type="protein sequence ID" value="UOQ44922.1"/>
    <property type="molecule type" value="Genomic_DNA"/>
</dbReference>
<comment type="pathway">
    <text evidence="1 6">Cell wall biogenesis; peptidoglycan biosynthesis.</text>
</comment>
<feature type="active site" description="Proton donor/acceptor" evidence="6">
    <location>
        <position position="120"/>
    </location>
</feature>
<dbReference type="SUPFAM" id="SSF47090">
    <property type="entry name" value="PGBD-like"/>
    <property type="match status" value="1"/>
</dbReference>
<dbReference type="PROSITE" id="PS52029">
    <property type="entry name" value="LD_TPASE"/>
    <property type="match status" value="1"/>
</dbReference>
<gene>
    <name evidence="9" type="ORF">MUN89_02925</name>
</gene>
<feature type="chain" id="PRO_5046997245" evidence="7">
    <location>
        <begin position="29"/>
        <end position="250"/>
    </location>
</feature>
<evidence type="ECO:0000256" key="6">
    <source>
        <dbReference type="PROSITE-ProRule" id="PRU01373"/>
    </source>
</evidence>